<dbReference type="EMBL" id="JAACJM010000097">
    <property type="protein sequence ID" value="KAF5347052.1"/>
    <property type="molecule type" value="Genomic_DNA"/>
</dbReference>
<evidence type="ECO:0000256" key="1">
    <source>
        <dbReference type="SAM" id="SignalP"/>
    </source>
</evidence>
<dbReference type="InterPro" id="IPR008972">
    <property type="entry name" value="Cupredoxin"/>
</dbReference>
<feature type="signal peptide" evidence="1">
    <location>
        <begin position="1"/>
        <end position="22"/>
    </location>
</feature>
<proteinExistence type="predicted"/>
<keyword evidence="1" id="KW-0732">Signal</keyword>
<feature type="chain" id="PRO_5034954480" description="Blue (type 1) copper domain-containing protein" evidence="1">
    <location>
        <begin position="23"/>
        <end position="227"/>
    </location>
</feature>
<evidence type="ECO:0000313" key="3">
    <source>
        <dbReference type="Proteomes" id="UP000559256"/>
    </source>
</evidence>
<comment type="caution">
    <text evidence="2">The sequence shown here is derived from an EMBL/GenBank/DDBJ whole genome shotgun (WGS) entry which is preliminary data.</text>
</comment>
<evidence type="ECO:0008006" key="4">
    <source>
        <dbReference type="Google" id="ProtNLM"/>
    </source>
</evidence>
<dbReference type="Proteomes" id="UP000559256">
    <property type="component" value="Unassembled WGS sequence"/>
</dbReference>
<name>A0A8H5FSG3_9AGAR</name>
<dbReference type="PANTHER" id="PTHR34883:SF15">
    <property type="entry name" value="EXTRACELLULAR SERINE-RICH PROTEIN"/>
    <property type="match status" value="1"/>
</dbReference>
<dbReference type="SUPFAM" id="SSF49503">
    <property type="entry name" value="Cupredoxins"/>
    <property type="match status" value="1"/>
</dbReference>
<dbReference type="PANTHER" id="PTHR34883">
    <property type="entry name" value="SERINE-RICH PROTEIN, PUTATIVE-RELATED-RELATED"/>
    <property type="match status" value="1"/>
</dbReference>
<protein>
    <recommendedName>
        <fullName evidence="4">Blue (type 1) copper domain-containing protein</fullName>
    </recommendedName>
</protein>
<organism evidence="2 3">
    <name type="scientific">Tetrapyrgos nigripes</name>
    <dbReference type="NCBI Taxonomy" id="182062"/>
    <lineage>
        <taxon>Eukaryota</taxon>
        <taxon>Fungi</taxon>
        <taxon>Dikarya</taxon>
        <taxon>Basidiomycota</taxon>
        <taxon>Agaricomycotina</taxon>
        <taxon>Agaricomycetes</taxon>
        <taxon>Agaricomycetidae</taxon>
        <taxon>Agaricales</taxon>
        <taxon>Marasmiineae</taxon>
        <taxon>Marasmiaceae</taxon>
        <taxon>Tetrapyrgos</taxon>
    </lineage>
</organism>
<keyword evidence="3" id="KW-1185">Reference proteome</keyword>
<gene>
    <name evidence="2" type="ORF">D9758_011618</name>
</gene>
<dbReference type="InterPro" id="IPR052953">
    <property type="entry name" value="Ser-rich/MCO-related"/>
</dbReference>
<dbReference type="AlphaFoldDB" id="A0A8H5FSG3"/>
<dbReference type="Gene3D" id="2.60.40.420">
    <property type="entry name" value="Cupredoxins - blue copper proteins"/>
    <property type="match status" value="1"/>
</dbReference>
<sequence>MTLIMMFSTLVSLGALPALVYAQYGGGGGSPPPTSSAPASAPSAPANTDGHVNVDVAFQGGYVFNPANISAPVGTLVTFWFPTTSNGAALGPHSVTQSSFANPCTYLQANDTAKTAAGFDSGLQAITTFTINITDTQRHCGMGMVGSINAPTNGTNTFDAFMSAAKAIGGGETLEQDNGPVISGVHATAVGSPTPSSTGGSSGSGASALAPSSFLAAVFATVFAFAL</sequence>
<accession>A0A8H5FSG3</accession>
<reference evidence="2 3" key="1">
    <citation type="journal article" date="2020" name="ISME J.">
        <title>Uncovering the hidden diversity of litter-decomposition mechanisms in mushroom-forming fungi.</title>
        <authorList>
            <person name="Floudas D."/>
            <person name="Bentzer J."/>
            <person name="Ahren D."/>
            <person name="Johansson T."/>
            <person name="Persson P."/>
            <person name="Tunlid A."/>
        </authorList>
    </citation>
    <scope>NUCLEOTIDE SEQUENCE [LARGE SCALE GENOMIC DNA]</scope>
    <source>
        <strain evidence="2 3">CBS 291.85</strain>
    </source>
</reference>
<dbReference type="OrthoDB" id="1921208at2759"/>
<dbReference type="CDD" id="cd00920">
    <property type="entry name" value="Cupredoxin"/>
    <property type="match status" value="1"/>
</dbReference>
<evidence type="ECO:0000313" key="2">
    <source>
        <dbReference type="EMBL" id="KAF5347052.1"/>
    </source>
</evidence>